<dbReference type="Gene3D" id="1.10.3210.10">
    <property type="entry name" value="Hypothetical protein af1432"/>
    <property type="match status" value="1"/>
</dbReference>
<evidence type="ECO:0000313" key="1">
    <source>
        <dbReference type="EMBL" id="VAW89009.1"/>
    </source>
</evidence>
<dbReference type="SUPFAM" id="SSF109604">
    <property type="entry name" value="HD-domain/PDEase-like"/>
    <property type="match status" value="1"/>
</dbReference>
<protein>
    <submittedName>
        <fullName evidence="1">Uncharacterized protein</fullName>
    </submittedName>
</protein>
<accession>A0A3B0ZSK4</accession>
<gene>
    <name evidence="1" type="ORF">MNBD_GAMMA17-1041</name>
</gene>
<sequence>MSRDLIKRFVHELLHDIKANRITLPTLPEVANKIRTIVDNPNASANDLYDTLKLDAANRISISPEDCIDAIKNAQDELTQIQQIFSR</sequence>
<proteinExistence type="predicted"/>
<organism evidence="1">
    <name type="scientific">hydrothermal vent metagenome</name>
    <dbReference type="NCBI Taxonomy" id="652676"/>
    <lineage>
        <taxon>unclassified sequences</taxon>
        <taxon>metagenomes</taxon>
        <taxon>ecological metagenomes</taxon>
    </lineage>
</organism>
<dbReference type="EMBL" id="UOFQ01000116">
    <property type="protein sequence ID" value="VAW89009.1"/>
    <property type="molecule type" value="Genomic_DNA"/>
</dbReference>
<reference evidence="1" key="1">
    <citation type="submission" date="2018-06" db="EMBL/GenBank/DDBJ databases">
        <authorList>
            <person name="Zhirakovskaya E."/>
        </authorList>
    </citation>
    <scope>NUCLEOTIDE SEQUENCE</scope>
</reference>
<dbReference type="AlphaFoldDB" id="A0A3B0ZSK4"/>
<name>A0A3B0ZSK4_9ZZZZ</name>